<reference evidence="3" key="1">
    <citation type="journal article" date="2019" name="Int. J. Syst. Evol. Microbiol.">
        <title>The Global Catalogue of Microorganisms (GCM) 10K type strain sequencing project: providing services to taxonomists for standard genome sequencing and annotation.</title>
        <authorList>
            <consortium name="The Broad Institute Genomics Platform"/>
            <consortium name="The Broad Institute Genome Sequencing Center for Infectious Disease"/>
            <person name="Wu L."/>
            <person name="Ma J."/>
        </authorList>
    </citation>
    <scope>NUCLEOTIDE SEQUENCE [LARGE SCALE GENOMIC DNA]</scope>
    <source>
        <strain evidence="3">CGMCC 4.1648</strain>
    </source>
</reference>
<name>A0ABV9XCS2_9ACTN</name>
<dbReference type="SUPFAM" id="SSF63829">
    <property type="entry name" value="Calcium-dependent phosphotriesterase"/>
    <property type="match status" value="1"/>
</dbReference>
<keyword evidence="1" id="KW-0732">Signal</keyword>
<gene>
    <name evidence="2" type="ORF">ACFPM3_04575</name>
</gene>
<evidence type="ECO:0000313" key="3">
    <source>
        <dbReference type="Proteomes" id="UP001595829"/>
    </source>
</evidence>
<sequence>MTPTRRGLVAGLLSLLLTALAQPPATAAPPPATAALEACGRRVTTEVFRQGAVPLLDWRENLEFDGHGTLWVAHITAGRVEGYGPDGTLRTTVPVNGPGGIRRGPDGFMYVNFGVNPFTSPLSGGAGIVRFDPRAAHPEPETVVSGLSGINGLAIDPQGNFYVSRELATGVLKIRPDGTRDEQWTGAASVFGTNGLEIVGDQLYASVISSTASPVVRIPLADPARHTTVAELTPNPLHAKVLDDLTSFDGALVVAAFRTGELLRVDPATGRSCVLASGLRMPCSVRVPLAFPGHDPRRTLFITEASGRIVKVTVD</sequence>
<dbReference type="EMBL" id="JBHSJD010000002">
    <property type="protein sequence ID" value="MFC5021427.1"/>
    <property type="molecule type" value="Genomic_DNA"/>
</dbReference>
<evidence type="ECO:0000313" key="2">
    <source>
        <dbReference type="EMBL" id="MFC5021427.1"/>
    </source>
</evidence>
<dbReference type="Proteomes" id="UP001595829">
    <property type="component" value="Unassembled WGS sequence"/>
</dbReference>
<dbReference type="PROSITE" id="PS51318">
    <property type="entry name" value="TAT"/>
    <property type="match status" value="1"/>
</dbReference>
<evidence type="ECO:0000256" key="1">
    <source>
        <dbReference type="SAM" id="SignalP"/>
    </source>
</evidence>
<keyword evidence="3" id="KW-1185">Reference proteome</keyword>
<protein>
    <submittedName>
        <fullName evidence="2">SMP-30/gluconolactonase/LRE family protein</fullName>
    </submittedName>
</protein>
<organism evidence="2 3">
    <name type="scientific">Streptomyces coeruleoprunus</name>
    <dbReference type="NCBI Taxonomy" id="285563"/>
    <lineage>
        <taxon>Bacteria</taxon>
        <taxon>Bacillati</taxon>
        <taxon>Actinomycetota</taxon>
        <taxon>Actinomycetes</taxon>
        <taxon>Kitasatosporales</taxon>
        <taxon>Streptomycetaceae</taxon>
        <taxon>Streptomyces</taxon>
    </lineage>
</organism>
<dbReference type="InterPro" id="IPR011042">
    <property type="entry name" value="6-blade_b-propeller_TolB-like"/>
</dbReference>
<dbReference type="InterPro" id="IPR006311">
    <property type="entry name" value="TAT_signal"/>
</dbReference>
<comment type="caution">
    <text evidence="2">The sequence shown here is derived from an EMBL/GenBank/DDBJ whole genome shotgun (WGS) entry which is preliminary data.</text>
</comment>
<dbReference type="RefSeq" id="WP_345693387.1">
    <property type="nucleotide sequence ID" value="NZ_BAABIT010000001.1"/>
</dbReference>
<feature type="signal peptide" evidence="1">
    <location>
        <begin position="1"/>
        <end position="27"/>
    </location>
</feature>
<dbReference type="Gene3D" id="2.120.10.30">
    <property type="entry name" value="TolB, C-terminal domain"/>
    <property type="match status" value="1"/>
</dbReference>
<accession>A0ABV9XCS2</accession>
<feature type="chain" id="PRO_5045770847" evidence="1">
    <location>
        <begin position="28"/>
        <end position="315"/>
    </location>
</feature>
<proteinExistence type="predicted"/>